<dbReference type="PROSITE" id="PS01007">
    <property type="entry name" value="TRANSPOSASE_MUTATOR"/>
    <property type="match status" value="1"/>
</dbReference>
<keyword evidence="4 6" id="KW-0238">DNA-binding</keyword>
<dbReference type="GO" id="GO:0006313">
    <property type="term" value="P:DNA transposition"/>
    <property type="evidence" value="ECO:0007669"/>
    <property type="project" value="UniProtKB-UniRule"/>
</dbReference>
<keyword evidence="3 6" id="KW-0815">Transposition</keyword>
<dbReference type="PANTHER" id="PTHR33217:SF8">
    <property type="entry name" value="MUTATOR FAMILY TRANSPOSASE"/>
    <property type="match status" value="1"/>
</dbReference>
<evidence type="ECO:0000256" key="3">
    <source>
        <dbReference type="ARBA" id="ARBA00022578"/>
    </source>
</evidence>
<dbReference type="EMBL" id="VBPA01000440">
    <property type="protein sequence ID" value="TMQ67579.1"/>
    <property type="molecule type" value="Genomic_DNA"/>
</dbReference>
<evidence type="ECO:0000256" key="5">
    <source>
        <dbReference type="ARBA" id="ARBA00023172"/>
    </source>
</evidence>
<feature type="compositionally biased region" description="Basic and acidic residues" evidence="7">
    <location>
        <begin position="110"/>
        <end position="127"/>
    </location>
</feature>
<feature type="compositionally biased region" description="Basic and acidic residues" evidence="7">
    <location>
        <begin position="15"/>
        <end position="27"/>
    </location>
</feature>
<feature type="region of interest" description="Disordered" evidence="7">
    <location>
        <begin position="73"/>
        <end position="127"/>
    </location>
</feature>
<evidence type="ECO:0000256" key="1">
    <source>
        <dbReference type="ARBA" id="ARBA00002190"/>
    </source>
</evidence>
<proteinExistence type="inferred from homology"/>
<comment type="caution">
    <text evidence="8">The sequence shown here is derived from an EMBL/GenBank/DDBJ whole genome shotgun (WGS) entry which is preliminary data.</text>
</comment>
<reference evidence="8 9" key="1">
    <citation type="journal article" date="2019" name="Nat. Microbiol.">
        <title>Mediterranean grassland soil C-N compound turnover is dependent on rainfall and depth, and is mediated by genomically divergent microorganisms.</title>
        <authorList>
            <person name="Diamond S."/>
            <person name="Andeer P.F."/>
            <person name="Li Z."/>
            <person name="Crits-Christoph A."/>
            <person name="Burstein D."/>
            <person name="Anantharaman K."/>
            <person name="Lane K.R."/>
            <person name="Thomas B.C."/>
            <person name="Pan C."/>
            <person name="Northen T.R."/>
            <person name="Banfield J.F."/>
        </authorList>
    </citation>
    <scope>NUCLEOTIDE SEQUENCE [LARGE SCALE GENOMIC DNA]</scope>
    <source>
        <strain evidence="8">WS_10</strain>
    </source>
</reference>
<gene>
    <name evidence="8" type="ORF">E6K80_15125</name>
</gene>
<protein>
    <recommendedName>
        <fullName evidence="6">Mutator family transposase</fullName>
    </recommendedName>
</protein>
<dbReference type="Proteomes" id="UP000319836">
    <property type="component" value="Unassembled WGS sequence"/>
</dbReference>
<comment type="function">
    <text evidence="1 6">Required for the transposition of the insertion element.</text>
</comment>
<keyword evidence="6" id="KW-0814">Transposable element</keyword>
<evidence type="ECO:0000256" key="7">
    <source>
        <dbReference type="SAM" id="MobiDB-lite"/>
    </source>
</evidence>
<accession>A0A538TVD1</accession>
<dbReference type="GO" id="GO:0003677">
    <property type="term" value="F:DNA binding"/>
    <property type="evidence" value="ECO:0007669"/>
    <property type="project" value="UniProtKB-UniRule"/>
</dbReference>
<dbReference type="Pfam" id="PF00872">
    <property type="entry name" value="Transposase_mut"/>
    <property type="match status" value="1"/>
</dbReference>
<name>A0A538TVD1_UNCEI</name>
<evidence type="ECO:0000256" key="4">
    <source>
        <dbReference type="ARBA" id="ARBA00023125"/>
    </source>
</evidence>
<evidence type="ECO:0000256" key="6">
    <source>
        <dbReference type="RuleBase" id="RU365089"/>
    </source>
</evidence>
<dbReference type="AlphaFoldDB" id="A0A538TVD1"/>
<evidence type="ECO:0000256" key="2">
    <source>
        <dbReference type="ARBA" id="ARBA00010961"/>
    </source>
</evidence>
<dbReference type="GO" id="GO:0004803">
    <property type="term" value="F:transposase activity"/>
    <property type="evidence" value="ECO:0007669"/>
    <property type="project" value="UniProtKB-UniRule"/>
</dbReference>
<feature type="region of interest" description="Disordered" evidence="7">
    <location>
        <begin position="15"/>
        <end position="35"/>
    </location>
</feature>
<evidence type="ECO:0000313" key="8">
    <source>
        <dbReference type="EMBL" id="TMQ67579.1"/>
    </source>
</evidence>
<dbReference type="PANTHER" id="PTHR33217">
    <property type="entry name" value="TRANSPOSASE FOR INSERTION SEQUENCE ELEMENT IS1081"/>
    <property type="match status" value="1"/>
</dbReference>
<sequence>MRRVGRPLRRLRSEDPVDVRARNDGARDPGAPLGALWHRDLAEPDLNRHRRGGRRGHQVAGTAARCRVADRLPRCGGAQDPRAGRGAEQAHLSRARDQRRGQEGSARGVARGERRRQVLAQGDHRAQEPRGAGHFLVCCDGLKGFPQAIEAVFPKTVVQTCIVHLIRSSTRFVAWINRKTLIADLKRVYRAETEEAAVAALVEFEKRRGERYLMVAQAWRSNWERVRPFFAFGAEIRRIISTINAIESLNYSLRKITRARGHFPHDEAALKLVYLVIRNVEKKWTRQPQYWTRALNQFAIHFEGRLPT</sequence>
<dbReference type="InterPro" id="IPR001207">
    <property type="entry name" value="Transposase_mutator"/>
</dbReference>
<organism evidence="8 9">
    <name type="scientific">Eiseniibacteriota bacterium</name>
    <dbReference type="NCBI Taxonomy" id="2212470"/>
    <lineage>
        <taxon>Bacteria</taxon>
        <taxon>Candidatus Eiseniibacteriota</taxon>
    </lineage>
</organism>
<keyword evidence="5 6" id="KW-0233">DNA recombination</keyword>
<comment type="similarity">
    <text evidence="2 6">Belongs to the transposase mutator family.</text>
</comment>
<evidence type="ECO:0000313" key="9">
    <source>
        <dbReference type="Proteomes" id="UP000319836"/>
    </source>
</evidence>